<organism evidence="1 2">
    <name type="scientific">Pseudomonas putida</name>
    <name type="common">Arthrobacter siderocapsulatus</name>
    <dbReference type="NCBI Taxonomy" id="303"/>
    <lineage>
        <taxon>Bacteria</taxon>
        <taxon>Pseudomonadati</taxon>
        <taxon>Pseudomonadota</taxon>
        <taxon>Gammaproteobacteria</taxon>
        <taxon>Pseudomonadales</taxon>
        <taxon>Pseudomonadaceae</taxon>
        <taxon>Pseudomonas</taxon>
    </lineage>
</organism>
<evidence type="ECO:0000313" key="2">
    <source>
        <dbReference type="Proteomes" id="UP000218731"/>
    </source>
</evidence>
<dbReference type="Proteomes" id="UP000218731">
    <property type="component" value="Chromosome 1"/>
</dbReference>
<protein>
    <submittedName>
        <fullName evidence="1">Uncharacterized protein</fullName>
    </submittedName>
</protein>
<sequence length="165" mass="19191">MRMIFEEHFQHVERQFLWHKKTLHTASGLSIRSNSTSWTGFHEAFKGEDGTELVIGEHSDVEIVFAQEVECLRLEYYVVSDFLCDDLHMLFDAERVDYDLVAPVPRTFYWLTVEGSGFSDLRPGPIATYPYHQVIDGPFRRLTISTSQAGTVHIRRLEWTGTQRH</sequence>
<proteinExistence type="predicted"/>
<gene>
    <name evidence="1" type="ORF">KF715C_ch54620</name>
</gene>
<accession>A0A1L7NKP7</accession>
<name>A0A1L7NKP7_PSEPU</name>
<dbReference type="AlphaFoldDB" id="A0A1L7NKP7"/>
<reference evidence="1 2" key="1">
    <citation type="submission" date="2015-11" db="EMBL/GenBank/DDBJ databases">
        <title>Complete genome sequencing of a biphenyl-degrading bacterium, Pseudomonas putida KF715 (=NBRC110667).</title>
        <authorList>
            <person name="Suenaga H."/>
            <person name="Fujihara N."/>
            <person name="Watanabe T."/>
            <person name="Hirose J."/>
            <person name="Kimura N."/>
            <person name="Yamazoe A."/>
            <person name="Hosoyama A."/>
            <person name="Shimodaira J."/>
            <person name="Furukawa K."/>
        </authorList>
    </citation>
    <scope>NUCLEOTIDE SEQUENCE [LARGE SCALE GENOMIC DNA]</scope>
    <source>
        <strain evidence="1 2">KF715</strain>
    </source>
</reference>
<dbReference type="EMBL" id="AP015029">
    <property type="protein sequence ID" value="BAW26035.1"/>
    <property type="molecule type" value="Genomic_DNA"/>
</dbReference>
<evidence type="ECO:0000313" key="1">
    <source>
        <dbReference type="EMBL" id="BAW26035.1"/>
    </source>
</evidence>